<reference evidence="1 2" key="1">
    <citation type="submission" date="2020-08" db="EMBL/GenBank/DDBJ databases">
        <title>Genomic Encyclopedia of Type Strains, Phase IV (KMG-V): Genome sequencing to study the core and pangenomes of soil and plant-associated prokaryotes.</title>
        <authorList>
            <person name="Whitman W."/>
        </authorList>
    </citation>
    <scope>NUCLEOTIDE SEQUENCE [LARGE SCALE GENOMIC DNA]</scope>
    <source>
        <strain evidence="1 2">ANJLi2</strain>
    </source>
</reference>
<proteinExistence type="predicted"/>
<organism evidence="1 2">
    <name type="scientific">Mucilaginibacter lappiensis</name>
    <dbReference type="NCBI Taxonomy" id="354630"/>
    <lineage>
        <taxon>Bacteria</taxon>
        <taxon>Pseudomonadati</taxon>
        <taxon>Bacteroidota</taxon>
        <taxon>Sphingobacteriia</taxon>
        <taxon>Sphingobacteriales</taxon>
        <taxon>Sphingobacteriaceae</taxon>
        <taxon>Mucilaginibacter</taxon>
    </lineage>
</organism>
<name>A0ABR6PJI7_9SPHI</name>
<evidence type="ECO:0008006" key="3">
    <source>
        <dbReference type="Google" id="ProtNLM"/>
    </source>
</evidence>
<sequence length="63" mass="7363">MVIPVNSIESIGSKGKKLPLCPKCKAQLDDRVPRGFFVKTILFFLPLKRYICYRCQRKTYILQ</sequence>
<evidence type="ECO:0000313" key="1">
    <source>
        <dbReference type="EMBL" id="MBB6109928.1"/>
    </source>
</evidence>
<keyword evidence="2" id="KW-1185">Reference proteome</keyword>
<dbReference type="EMBL" id="JACHCB010000005">
    <property type="protein sequence ID" value="MBB6109928.1"/>
    <property type="molecule type" value="Genomic_DNA"/>
</dbReference>
<protein>
    <recommendedName>
        <fullName evidence="3">Zinc-ribbon 15 domain-containing protein</fullName>
    </recommendedName>
</protein>
<evidence type="ECO:0000313" key="2">
    <source>
        <dbReference type="Proteomes" id="UP000541583"/>
    </source>
</evidence>
<accession>A0ABR6PJI7</accession>
<gene>
    <name evidence="1" type="ORF">HDF23_002677</name>
</gene>
<dbReference type="Proteomes" id="UP000541583">
    <property type="component" value="Unassembled WGS sequence"/>
</dbReference>
<comment type="caution">
    <text evidence="1">The sequence shown here is derived from an EMBL/GenBank/DDBJ whole genome shotgun (WGS) entry which is preliminary data.</text>
</comment>